<proteinExistence type="predicted"/>
<name>A0A5C0SLW1_9EURY</name>
<evidence type="ECO:0000256" key="1">
    <source>
        <dbReference type="SAM" id="Phobius"/>
    </source>
</evidence>
<feature type="transmembrane region" description="Helical" evidence="1">
    <location>
        <begin position="12"/>
        <end position="38"/>
    </location>
</feature>
<gene>
    <name evidence="2" type="ORF">FPV09_10075</name>
</gene>
<keyword evidence="1" id="KW-0472">Membrane</keyword>
<dbReference type="Proteomes" id="UP000322631">
    <property type="component" value="Chromosome"/>
</dbReference>
<protein>
    <submittedName>
        <fullName evidence="2">Uncharacterized protein</fullName>
    </submittedName>
</protein>
<dbReference type="GeneID" id="41610204"/>
<sequence length="82" mass="9283">MEAEYQGVLKRGIAYIIDNIVLFSIFGVAHVFISGAWIGHPPNMEELEVLAYRENTTRSLVAALNKKLTEVKTRNPSDVWYS</sequence>
<keyword evidence="3" id="KW-1185">Reference proteome</keyword>
<evidence type="ECO:0000313" key="3">
    <source>
        <dbReference type="Proteomes" id="UP000322631"/>
    </source>
</evidence>
<evidence type="ECO:0000313" key="2">
    <source>
        <dbReference type="EMBL" id="QEK15381.1"/>
    </source>
</evidence>
<reference evidence="2 3" key="1">
    <citation type="submission" date="2019-07" db="EMBL/GenBank/DDBJ databases">
        <title>Complete genome of Thermococcus acidophilus.</title>
        <authorList>
            <person name="Li X."/>
        </authorList>
    </citation>
    <scope>NUCLEOTIDE SEQUENCE [LARGE SCALE GENOMIC DNA]</scope>
    <source>
        <strain evidence="2 3">SY113</strain>
    </source>
</reference>
<keyword evidence="1" id="KW-0812">Transmembrane</keyword>
<dbReference type="EMBL" id="CP041932">
    <property type="protein sequence ID" value="QEK15381.1"/>
    <property type="molecule type" value="Genomic_DNA"/>
</dbReference>
<dbReference type="AlphaFoldDB" id="A0A5C0SLW1"/>
<dbReference type="KEGG" id="them:FPV09_10075"/>
<organism evidence="2 3">
    <name type="scientific">Thermococcus aciditolerans</name>
    <dbReference type="NCBI Taxonomy" id="2598455"/>
    <lineage>
        <taxon>Archaea</taxon>
        <taxon>Methanobacteriati</taxon>
        <taxon>Methanobacteriota</taxon>
        <taxon>Thermococci</taxon>
        <taxon>Thermococcales</taxon>
        <taxon>Thermococcaceae</taxon>
        <taxon>Thermococcus</taxon>
    </lineage>
</organism>
<dbReference type="RefSeq" id="WP_148883305.1">
    <property type="nucleotide sequence ID" value="NZ_CP041932.1"/>
</dbReference>
<keyword evidence="1" id="KW-1133">Transmembrane helix</keyword>
<accession>A0A5C0SLW1</accession>